<dbReference type="GO" id="GO:0004519">
    <property type="term" value="F:endonuclease activity"/>
    <property type="evidence" value="ECO:0007669"/>
    <property type="project" value="InterPro"/>
</dbReference>
<dbReference type="EMBL" id="AZGC01000039">
    <property type="protein sequence ID" value="KRL93968.1"/>
    <property type="molecule type" value="Genomic_DNA"/>
</dbReference>
<name>A0A0R1UKW2_9LACO</name>
<evidence type="ECO:0000313" key="2">
    <source>
        <dbReference type="EMBL" id="KRL93968.1"/>
    </source>
</evidence>
<dbReference type="Proteomes" id="UP000051084">
    <property type="component" value="Unassembled WGS sequence"/>
</dbReference>
<protein>
    <submittedName>
        <fullName evidence="2">Recombinase</fullName>
    </submittedName>
</protein>
<dbReference type="STRING" id="417373.GCA_001570685_00530"/>
<organism evidence="2 3">
    <name type="scientific">Limosilactobacillus equigenerosi DSM 18793 = JCM 14505</name>
    <dbReference type="NCBI Taxonomy" id="1423742"/>
    <lineage>
        <taxon>Bacteria</taxon>
        <taxon>Bacillati</taxon>
        <taxon>Bacillota</taxon>
        <taxon>Bacilli</taxon>
        <taxon>Lactobacillales</taxon>
        <taxon>Lactobacillaceae</taxon>
        <taxon>Limosilactobacillus</taxon>
    </lineage>
</organism>
<dbReference type="OrthoDB" id="9779761at2"/>
<dbReference type="GO" id="GO:0003676">
    <property type="term" value="F:nucleic acid binding"/>
    <property type="evidence" value="ECO:0007669"/>
    <property type="project" value="InterPro"/>
</dbReference>
<dbReference type="Pfam" id="PF01844">
    <property type="entry name" value="HNH"/>
    <property type="match status" value="1"/>
</dbReference>
<dbReference type="RefSeq" id="WP_054652874.1">
    <property type="nucleotide sequence ID" value="NZ_AZGC01000039.1"/>
</dbReference>
<dbReference type="CDD" id="cd00085">
    <property type="entry name" value="HNHc"/>
    <property type="match status" value="1"/>
</dbReference>
<dbReference type="AlphaFoldDB" id="A0A0R1UKW2"/>
<dbReference type="GO" id="GO:0008270">
    <property type="term" value="F:zinc ion binding"/>
    <property type="evidence" value="ECO:0007669"/>
    <property type="project" value="InterPro"/>
</dbReference>
<evidence type="ECO:0000259" key="1">
    <source>
        <dbReference type="Pfam" id="PF01844"/>
    </source>
</evidence>
<dbReference type="Gene3D" id="1.10.30.50">
    <property type="match status" value="1"/>
</dbReference>
<dbReference type="PATRIC" id="fig|1423742.4.peg.1493"/>
<comment type="caution">
    <text evidence="2">The sequence shown here is derived from an EMBL/GenBank/DDBJ whole genome shotgun (WGS) entry which is preliminary data.</text>
</comment>
<reference evidence="2 3" key="1">
    <citation type="journal article" date="2015" name="Genome Announc.">
        <title>Expanding the biotechnology potential of lactobacilli through comparative genomics of 213 strains and associated genera.</title>
        <authorList>
            <person name="Sun Z."/>
            <person name="Harris H.M."/>
            <person name="McCann A."/>
            <person name="Guo C."/>
            <person name="Argimon S."/>
            <person name="Zhang W."/>
            <person name="Yang X."/>
            <person name="Jeffery I.B."/>
            <person name="Cooney J.C."/>
            <person name="Kagawa T.F."/>
            <person name="Liu W."/>
            <person name="Song Y."/>
            <person name="Salvetti E."/>
            <person name="Wrobel A."/>
            <person name="Rasinkangas P."/>
            <person name="Parkhill J."/>
            <person name="Rea M.C."/>
            <person name="O'Sullivan O."/>
            <person name="Ritari J."/>
            <person name="Douillard F.P."/>
            <person name="Paul Ross R."/>
            <person name="Yang R."/>
            <person name="Briner A.E."/>
            <person name="Felis G.E."/>
            <person name="de Vos W.M."/>
            <person name="Barrangou R."/>
            <person name="Klaenhammer T.R."/>
            <person name="Caufield P.W."/>
            <person name="Cui Y."/>
            <person name="Zhang H."/>
            <person name="O'Toole P.W."/>
        </authorList>
    </citation>
    <scope>NUCLEOTIDE SEQUENCE [LARGE SCALE GENOMIC DNA]</scope>
    <source>
        <strain evidence="2 3">DSM 18793</strain>
    </source>
</reference>
<keyword evidence="3" id="KW-1185">Reference proteome</keyword>
<evidence type="ECO:0000313" key="3">
    <source>
        <dbReference type="Proteomes" id="UP000051084"/>
    </source>
</evidence>
<proteinExistence type="predicted"/>
<dbReference type="InterPro" id="IPR002711">
    <property type="entry name" value="HNH"/>
</dbReference>
<accession>A0A0R1UKW2</accession>
<sequence length="267" mass="31708">MKNVFYNIDARTDTEFKFVKDNPIYQSFFNGFFDYQTALSYEAGKVTKSSNKARSYKNHLIKLIIFYKQIYGAYPTQLDASTTSAAFQNFLDLPEFIQFNRQNHNFYSATIRGYLDYLDQLAINQDTDDQDHYQIKLLHQPAKVITHPRNQTTSYDRNPRELLAAKHKAKWQCAYDNKHVTFIAAKDHQNYVEGHHLIPMQYQSQFEYTIDFADNIVPLCPNCHRRIHYAIKQDRNQMIETFYFNRIENIKTHGINITLDKLEHWYG</sequence>
<dbReference type="InterPro" id="IPR003615">
    <property type="entry name" value="HNH_nuc"/>
</dbReference>
<feature type="domain" description="HNH" evidence="1">
    <location>
        <begin position="188"/>
        <end position="228"/>
    </location>
</feature>
<gene>
    <name evidence="2" type="ORF">FC21_GL001440</name>
</gene>